<evidence type="ECO:0000256" key="3">
    <source>
        <dbReference type="ARBA" id="ARBA00022475"/>
    </source>
</evidence>
<dbReference type="KEGG" id="spue:AB5L97_05510"/>
<keyword evidence="5 7" id="KW-1133">Transmembrane helix</keyword>
<dbReference type="Gene3D" id="1.20.1250.20">
    <property type="entry name" value="MFS general substrate transporter like domains"/>
    <property type="match status" value="2"/>
</dbReference>
<dbReference type="InterPro" id="IPR005829">
    <property type="entry name" value="Sugar_transporter_CS"/>
</dbReference>
<feature type="transmembrane region" description="Helical" evidence="7">
    <location>
        <begin position="346"/>
        <end position="371"/>
    </location>
</feature>
<dbReference type="GO" id="GO:0005886">
    <property type="term" value="C:plasma membrane"/>
    <property type="evidence" value="ECO:0007669"/>
    <property type="project" value="UniProtKB-SubCell"/>
</dbReference>
<dbReference type="SUPFAM" id="SSF103473">
    <property type="entry name" value="MFS general substrate transporter"/>
    <property type="match status" value="1"/>
</dbReference>
<dbReference type="InterPro" id="IPR036259">
    <property type="entry name" value="MFS_trans_sf"/>
</dbReference>
<evidence type="ECO:0000256" key="5">
    <source>
        <dbReference type="ARBA" id="ARBA00022989"/>
    </source>
</evidence>
<organism evidence="9">
    <name type="scientific">Sinomonas puerhi</name>
    <dbReference type="NCBI Taxonomy" id="3238584"/>
    <lineage>
        <taxon>Bacteria</taxon>
        <taxon>Bacillati</taxon>
        <taxon>Actinomycetota</taxon>
        <taxon>Actinomycetes</taxon>
        <taxon>Micrococcales</taxon>
        <taxon>Micrococcaceae</taxon>
        <taxon>Sinomonas</taxon>
    </lineage>
</organism>
<keyword evidence="6 7" id="KW-0472">Membrane</keyword>
<feature type="transmembrane region" description="Helical" evidence="7">
    <location>
        <begin position="163"/>
        <end position="189"/>
    </location>
</feature>
<feature type="transmembrane region" description="Helical" evidence="7">
    <location>
        <begin position="121"/>
        <end position="142"/>
    </location>
</feature>
<accession>A0AB39L650</accession>
<feature type="transmembrane region" description="Helical" evidence="7">
    <location>
        <begin position="320"/>
        <end position="340"/>
    </location>
</feature>
<feature type="transmembrane region" description="Helical" evidence="7">
    <location>
        <begin position="287"/>
        <end position="308"/>
    </location>
</feature>
<evidence type="ECO:0000256" key="4">
    <source>
        <dbReference type="ARBA" id="ARBA00022692"/>
    </source>
</evidence>
<gene>
    <name evidence="9" type="ORF">AB5L97_05510</name>
</gene>
<feature type="transmembrane region" description="Helical" evidence="7">
    <location>
        <begin position="64"/>
        <end position="85"/>
    </location>
</feature>
<dbReference type="PROSITE" id="PS00217">
    <property type="entry name" value="SUGAR_TRANSPORT_2"/>
    <property type="match status" value="1"/>
</dbReference>
<feature type="transmembrane region" description="Helical" evidence="7">
    <location>
        <begin position="257"/>
        <end position="275"/>
    </location>
</feature>
<evidence type="ECO:0000256" key="6">
    <source>
        <dbReference type="ARBA" id="ARBA00023136"/>
    </source>
</evidence>
<proteinExistence type="predicted"/>
<dbReference type="Pfam" id="PF07690">
    <property type="entry name" value="MFS_1"/>
    <property type="match status" value="1"/>
</dbReference>
<feature type="domain" description="Major facilitator superfamily (MFS) profile" evidence="8">
    <location>
        <begin position="24"/>
        <end position="437"/>
    </location>
</feature>
<keyword evidence="4 7" id="KW-0812">Transmembrane</keyword>
<evidence type="ECO:0000259" key="8">
    <source>
        <dbReference type="PROSITE" id="PS50850"/>
    </source>
</evidence>
<dbReference type="PANTHER" id="PTHR43045:SF4">
    <property type="entry name" value="TRANSPORTER YDFJ-RELATED"/>
    <property type="match status" value="1"/>
</dbReference>
<keyword evidence="3" id="KW-1003">Cell membrane</keyword>
<dbReference type="RefSeq" id="WP_369046781.1">
    <property type="nucleotide sequence ID" value="NZ_CP163302.1"/>
</dbReference>
<dbReference type="AlphaFoldDB" id="A0AB39L650"/>
<comment type="subcellular location">
    <subcellularLocation>
        <location evidence="1">Cell membrane</location>
        <topology evidence="1">Multi-pass membrane protein</topology>
    </subcellularLocation>
</comment>
<evidence type="ECO:0000256" key="7">
    <source>
        <dbReference type="SAM" id="Phobius"/>
    </source>
</evidence>
<keyword evidence="2" id="KW-0813">Transport</keyword>
<feature type="transmembrane region" description="Helical" evidence="7">
    <location>
        <begin position="383"/>
        <end position="401"/>
    </location>
</feature>
<evidence type="ECO:0000256" key="2">
    <source>
        <dbReference type="ARBA" id="ARBA00022448"/>
    </source>
</evidence>
<dbReference type="InterPro" id="IPR011701">
    <property type="entry name" value="MFS"/>
</dbReference>
<evidence type="ECO:0000313" key="9">
    <source>
        <dbReference type="EMBL" id="XDP46466.1"/>
    </source>
</evidence>
<evidence type="ECO:0000256" key="1">
    <source>
        <dbReference type="ARBA" id="ARBA00004651"/>
    </source>
</evidence>
<dbReference type="InterPro" id="IPR020846">
    <property type="entry name" value="MFS_dom"/>
</dbReference>
<protein>
    <submittedName>
        <fullName evidence="9">MFS transporter</fullName>
    </submittedName>
</protein>
<sequence length="457" mass="47163">MTAPALNSHTGAVGTTASGHERRAVVGASAGFFIDMFDIYLPVIALAPAMAFFTPGSIDAATTAILGGLVFASTLVARPLGSVIFGWLGDKVGRKKATVVAVAGAGVATGLIAALPGYQTVGIGGVVALIVLRFIGGVFLGGEYTGAVPLAMEHSAKRNRGRNAGLIALGFPSSYVAISALTLLVLTFAPAGSPASAYSQWGWRIAFIVGAVISIGFAIAYARGVEESPAWENTSAKRVNPFKELLAGSNRKPLAQAFLLMTGVWFSSNASIVILPPTIASTTGLSAVQTSTLMIVAFAVVSVAYPLFGMLSQRIGRRAFFVLCGVGSLLAIPLFVLFASGAVKGFWAATVAVTAIALLGIPAFGAIGAYISERFPVEIRATGYGVGYSLALIIPSFYAFYMAALAGIMPLKLTPVVLLAVGGICLIAGALWGPETKERNLAEHTLAVEQQPRPPRP</sequence>
<feature type="transmembrane region" description="Helical" evidence="7">
    <location>
        <begin position="201"/>
        <end position="222"/>
    </location>
</feature>
<name>A0AB39L650_9MICC</name>
<dbReference type="PROSITE" id="PS50850">
    <property type="entry name" value="MFS"/>
    <property type="match status" value="1"/>
</dbReference>
<reference evidence="9" key="1">
    <citation type="submission" date="2024-07" db="EMBL/GenBank/DDBJ databases">
        <authorList>
            <person name="fu j."/>
        </authorList>
    </citation>
    <scope>NUCLEOTIDE SEQUENCE</scope>
    <source>
        <strain evidence="9">P10A9</strain>
    </source>
</reference>
<feature type="transmembrane region" description="Helical" evidence="7">
    <location>
        <begin position="413"/>
        <end position="432"/>
    </location>
</feature>
<dbReference type="PANTHER" id="PTHR43045">
    <property type="entry name" value="SHIKIMATE TRANSPORTER"/>
    <property type="match status" value="1"/>
</dbReference>
<feature type="transmembrane region" description="Helical" evidence="7">
    <location>
        <begin position="97"/>
        <end position="115"/>
    </location>
</feature>
<dbReference type="EMBL" id="CP163302">
    <property type="protein sequence ID" value="XDP46466.1"/>
    <property type="molecule type" value="Genomic_DNA"/>
</dbReference>
<dbReference type="GO" id="GO:0022857">
    <property type="term" value="F:transmembrane transporter activity"/>
    <property type="evidence" value="ECO:0007669"/>
    <property type="project" value="InterPro"/>
</dbReference>